<feature type="domain" description="Metallo-beta-lactamase" evidence="2">
    <location>
        <begin position="14"/>
        <end position="238"/>
    </location>
</feature>
<dbReference type="InterPro" id="IPR011108">
    <property type="entry name" value="RMMBL"/>
</dbReference>
<keyword evidence="5" id="KW-1185">Reference proteome</keyword>
<evidence type="ECO:0000259" key="2">
    <source>
        <dbReference type="SMART" id="SM00849"/>
    </source>
</evidence>
<comment type="caution">
    <text evidence="4">The sequence shown here is derived from an EMBL/GenBank/DDBJ whole genome shotgun (WGS) entry which is preliminary data.</text>
</comment>
<dbReference type="Pfam" id="PF07521">
    <property type="entry name" value="RMMBL"/>
    <property type="match status" value="1"/>
</dbReference>
<evidence type="ECO:0000256" key="1">
    <source>
        <dbReference type="ARBA" id="ARBA00022801"/>
    </source>
</evidence>
<evidence type="ECO:0000313" key="5">
    <source>
        <dbReference type="Proteomes" id="UP000275199"/>
    </source>
</evidence>
<dbReference type="InterPro" id="IPR001279">
    <property type="entry name" value="Metallo-B-lactamas"/>
</dbReference>
<dbReference type="Gene3D" id="3.60.15.10">
    <property type="entry name" value="Ribonuclease Z/Hydroxyacylglutathione hydrolase-like"/>
    <property type="match status" value="1"/>
</dbReference>
<name>A0ABX9XJP7_9PSED</name>
<feature type="domain" description="Beta-Casp" evidence="3">
    <location>
        <begin position="254"/>
        <end position="388"/>
    </location>
</feature>
<dbReference type="Gene3D" id="3.40.50.10890">
    <property type="match status" value="1"/>
</dbReference>
<dbReference type="CDD" id="cd16295">
    <property type="entry name" value="TTHA0252-CPSF-like_MBL-fold"/>
    <property type="match status" value="1"/>
</dbReference>
<dbReference type="EMBL" id="RKKU01000006">
    <property type="protein sequence ID" value="ROZ85925.1"/>
    <property type="molecule type" value="Genomic_DNA"/>
</dbReference>
<organism evidence="4 5">
    <name type="scientific">Pseudomonas neustonica</name>
    <dbReference type="NCBI Taxonomy" id="2487346"/>
    <lineage>
        <taxon>Bacteria</taxon>
        <taxon>Pseudomonadati</taxon>
        <taxon>Pseudomonadota</taxon>
        <taxon>Gammaproteobacteria</taxon>
        <taxon>Pseudomonadales</taxon>
        <taxon>Pseudomonadaceae</taxon>
        <taxon>Pseudomonas</taxon>
    </lineage>
</organism>
<accession>A0ABX9XJP7</accession>
<dbReference type="SMART" id="SM01027">
    <property type="entry name" value="Beta-Casp"/>
    <property type="match status" value="1"/>
</dbReference>
<evidence type="ECO:0000259" key="3">
    <source>
        <dbReference type="SMART" id="SM01027"/>
    </source>
</evidence>
<dbReference type="PANTHER" id="PTHR11203:SF37">
    <property type="entry name" value="INTEGRATOR COMPLEX SUBUNIT 11"/>
    <property type="match status" value="1"/>
</dbReference>
<dbReference type="Pfam" id="PF10996">
    <property type="entry name" value="Beta-Casp"/>
    <property type="match status" value="1"/>
</dbReference>
<keyword evidence="1" id="KW-0378">Hydrolase</keyword>
<dbReference type="SUPFAM" id="SSF56281">
    <property type="entry name" value="Metallo-hydrolase/oxidoreductase"/>
    <property type="match status" value="1"/>
</dbReference>
<dbReference type="InterPro" id="IPR050698">
    <property type="entry name" value="MBL"/>
</dbReference>
<dbReference type="PANTHER" id="PTHR11203">
    <property type="entry name" value="CLEAVAGE AND POLYADENYLATION SPECIFICITY FACTOR FAMILY MEMBER"/>
    <property type="match status" value="1"/>
</dbReference>
<dbReference type="Pfam" id="PF00753">
    <property type="entry name" value="Lactamase_B"/>
    <property type="match status" value="1"/>
</dbReference>
<protein>
    <submittedName>
        <fullName evidence="4">MBL fold metallo-hydrolase</fullName>
    </submittedName>
</protein>
<dbReference type="InterPro" id="IPR022712">
    <property type="entry name" value="Beta_Casp"/>
</dbReference>
<dbReference type="InterPro" id="IPR036866">
    <property type="entry name" value="RibonucZ/Hydroxyglut_hydro"/>
</dbReference>
<dbReference type="RefSeq" id="WP_123889026.1">
    <property type="nucleotide sequence ID" value="NZ_JBPYCX010000009.1"/>
</dbReference>
<evidence type="ECO:0000313" key="4">
    <source>
        <dbReference type="EMBL" id="ROZ85925.1"/>
    </source>
</evidence>
<reference evidence="4 5" key="1">
    <citation type="submission" date="2018-11" db="EMBL/GenBank/DDBJ databases">
        <authorList>
            <person name="Jang G.I."/>
            <person name="Hwang C.Y."/>
        </authorList>
    </citation>
    <scope>NUCLEOTIDE SEQUENCE [LARGE SCALE GENOMIC DNA]</scope>
    <source>
        <strain evidence="4 5">SSM26</strain>
    </source>
</reference>
<gene>
    <name evidence="4" type="ORF">EF096_07650</name>
</gene>
<sequence length="472" mass="52275">MAQLTFYGAVAGVTGSMYLLQTDHSNLLLDCGLFQGRREEEEANLKPLPFAVSSLDAVVLSHAHLDHSGRLPLLVAEGYSGPIYMTKPSGDLIEVLLKDAASLQERDVEWENKRLRRAGKPEVEPLYRAEDVQETLKLCQGLNYQQRISITEDVEVRFLDAGHILGSAIVELYISERGVEKKLVFSGDLGNSQAALLRDPEAVQSADVLLLESTYGDRDHRSMEDTLQEFEDVILEASENGGNILIPSFAVGRTQEIIFRLGELYQQGKLHQQAIFLDSPMAIAVTEIYHRYQNIYNAEDKAAIETASLTASAKERSLHTFLPILRYSISTDESMALNKVERGAIIIAGSGMCNGGRIRHHLKHNLWRKQSHVIFVGFQAMGTPGRALVDGARYFKIAGEEVIVKAAIHTLGGFSAHASQTQLIEWLGHFEGEKPRLFLVHGEENAKQALATVATTHGWRPHIAGLGEKVKF</sequence>
<proteinExistence type="predicted"/>
<dbReference type="SMART" id="SM00849">
    <property type="entry name" value="Lactamase_B"/>
    <property type="match status" value="1"/>
</dbReference>
<dbReference type="Proteomes" id="UP000275199">
    <property type="component" value="Unassembled WGS sequence"/>
</dbReference>